<evidence type="ECO:0000256" key="3">
    <source>
        <dbReference type="ARBA" id="ARBA00022729"/>
    </source>
</evidence>
<dbReference type="SUPFAM" id="SSF55120">
    <property type="entry name" value="Pseudouridine synthase"/>
    <property type="match status" value="1"/>
</dbReference>
<dbReference type="GO" id="GO:0009982">
    <property type="term" value="F:pseudouridine synthase activity"/>
    <property type="evidence" value="ECO:0007669"/>
    <property type="project" value="InterPro"/>
</dbReference>
<accession>A0A0F8WYC2</accession>
<evidence type="ECO:0000259" key="5">
    <source>
        <dbReference type="Pfam" id="PF01416"/>
    </source>
</evidence>
<dbReference type="HAMAP" id="MF_00171">
    <property type="entry name" value="TruA"/>
    <property type="match status" value="1"/>
</dbReference>
<dbReference type="InterPro" id="IPR038404">
    <property type="entry name" value="TRAP_DctP_sf"/>
</dbReference>
<dbReference type="Pfam" id="PF03480">
    <property type="entry name" value="DctP"/>
    <property type="match status" value="1"/>
</dbReference>
<dbReference type="Gene3D" id="3.40.190.170">
    <property type="entry name" value="Bacterial extracellular solute-binding protein, family 7"/>
    <property type="match status" value="1"/>
</dbReference>
<dbReference type="Gene3D" id="3.30.70.580">
    <property type="entry name" value="Pseudouridine synthase I, catalytic domain, N-terminal subdomain"/>
    <property type="match status" value="1"/>
</dbReference>
<keyword evidence="2" id="KW-0819">tRNA processing</keyword>
<dbReference type="GO" id="GO:0031119">
    <property type="term" value="P:tRNA pseudouridine synthesis"/>
    <property type="evidence" value="ECO:0007669"/>
    <property type="project" value="TreeGrafter"/>
</dbReference>
<keyword evidence="4" id="KW-0413">Isomerase</keyword>
<dbReference type="EMBL" id="LAZR01066515">
    <property type="protein sequence ID" value="KKK53420.1"/>
    <property type="molecule type" value="Genomic_DNA"/>
</dbReference>
<feature type="domain" description="Pseudouridine synthase I TruA alpha/beta" evidence="5">
    <location>
        <begin position="193"/>
        <end position="293"/>
    </location>
</feature>
<dbReference type="PANTHER" id="PTHR11142">
    <property type="entry name" value="PSEUDOURIDYLATE SYNTHASE"/>
    <property type="match status" value="1"/>
</dbReference>
<dbReference type="InterPro" id="IPR020095">
    <property type="entry name" value="PsdUridine_synth_TruA_C"/>
</dbReference>
<evidence type="ECO:0000256" key="2">
    <source>
        <dbReference type="ARBA" id="ARBA00022694"/>
    </source>
</evidence>
<proteinExistence type="inferred from homology"/>
<dbReference type="CDD" id="cd02570">
    <property type="entry name" value="PseudoU_synth_EcTruA"/>
    <property type="match status" value="1"/>
</dbReference>
<dbReference type="NCBIfam" id="TIGR00071">
    <property type="entry name" value="hisT_truA"/>
    <property type="match status" value="1"/>
</dbReference>
<dbReference type="GO" id="GO:0055085">
    <property type="term" value="P:transmembrane transport"/>
    <property type="evidence" value="ECO:0007669"/>
    <property type="project" value="InterPro"/>
</dbReference>
<evidence type="ECO:0000256" key="4">
    <source>
        <dbReference type="ARBA" id="ARBA00023235"/>
    </source>
</evidence>
<comment type="similarity">
    <text evidence="1">Belongs to the tRNA pseudouridine synthase TruA family.</text>
</comment>
<dbReference type="InterPro" id="IPR020097">
    <property type="entry name" value="PsdUridine_synth_TruA_a/b_dom"/>
</dbReference>
<dbReference type="InterPro" id="IPR020094">
    <property type="entry name" value="TruA/RsuA/RluB/E/F_N"/>
</dbReference>
<feature type="non-terminal residue" evidence="6">
    <location>
        <position position="1"/>
    </location>
</feature>
<comment type="caution">
    <text evidence="6">The sequence shown here is derived from an EMBL/GenBank/DDBJ whole genome shotgun (WGS) entry which is preliminary data.</text>
</comment>
<dbReference type="PANTHER" id="PTHR11142:SF0">
    <property type="entry name" value="TRNA PSEUDOURIDINE SYNTHASE-LIKE 1"/>
    <property type="match status" value="1"/>
</dbReference>
<dbReference type="Gene3D" id="3.30.70.660">
    <property type="entry name" value="Pseudouridine synthase I, catalytic domain, C-terminal subdomain"/>
    <property type="match status" value="1"/>
</dbReference>
<protein>
    <recommendedName>
        <fullName evidence="5">Pseudouridine synthase I TruA alpha/beta domain-containing protein</fullName>
    </recommendedName>
</protein>
<evidence type="ECO:0000313" key="6">
    <source>
        <dbReference type="EMBL" id="KKK53420.1"/>
    </source>
</evidence>
<gene>
    <name evidence="6" type="ORF">LCGC14_3094980</name>
</gene>
<dbReference type="AlphaFoldDB" id="A0A0F8WYC2"/>
<dbReference type="InterPro" id="IPR018389">
    <property type="entry name" value="DctP_fam"/>
</dbReference>
<dbReference type="Pfam" id="PF01416">
    <property type="entry name" value="PseudoU_synth_1"/>
    <property type="match status" value="1"/>
</dbReference>
<sequence>FGNIAAVERFQRSPEGKALLRSMEKRGLIGLAYWHNGMKQLSANRPPRVPSVKLTLEYEGGDFSGWAAQPGLRTVEGELGNALATVLRVEVKLSVAGRTDAGVHAWRQVASFAVEDIAVELPQLVGATNALLPPDVSVLGAEAVDDGFDARRDAVSRTYCYRVVPGAVRRPLERGRALWWPHQMDEQRLEECAAVLTGLHDFTAFTPVRSEHVRFEREVIRAEWCRRGEVLEFWIEADMFMRHMVRILVGTMLEVSGGRRTVERFIELLHGAPRPEAGATQEPHGLYLASVLYGTVPERSRVLTNMSTSMGRSAPKA</sequence>
<dbReference type="InterPro" id="IPR001406">
    <property type="entry name" value="PsdUridine_synth_TruA"/>
</dbReference>
<reference evidence="6" key="1">
    <citation type="journal article" date="2015" name="Nature">
        <title>Complex archaea that bridge the gap between prokaryotes and eukaryotes.</title>
        <authorList>
            <person name="Spang A."/>
            <person name="Saw J.H."/>
            <person name="Jorgensen S.L."/>
            <person name="Zaremba-Niedzwiedzka K."/>
            <person name="Martijn J."/>
            <person name="Lind A.E."/>
            <person name="van Eijk R."/>
            <person name="Schleper C."/>
            <person name="Guy L."/>
            <person name="Ettema T.J."/>
        </authorList>
    </citation>
    <scope>NUCLEOTIDE SEQUENCE</scope>
</reference>
<evidence type="ECO:0000256" key="1">
    <source>
        <dbReference type="ARBA" id="ARBA00009375"/>
    </source>
</evidence>
<organism evidence="6">
    <name type="scientific">marine sediment metagenome</name>
    <dbReference type="NCBI Taxonomy" id="412755"/>
    <lineage>
        <taxon>unclassified sequences</taxon>
        <taxon>metagenomes</taxon>
        <taxon>ecological metagenomes</taxon>
    </lineage>
</organism>
<name>A0A0F8WYC2_9ZZZZ</name>
<dbReference type="InterPro" id="IPR020103">
    <property type="entry name" value="PsdUridine_synth_cat_dom_sf"/>
</dbReference>
<dbReference type="GO" id="GO:0003723">
    <property type="term" value="F:RNA binding"/>
    <property type="evidence" value="ECO:0007669"/>
    <property type="project" value="InterPro"/>
</dbReference>
<keyword evidence="3" id="KW-0732">Signal</keyword>